<evidence type="ECO:0000256" key="5">
    <source>
        <dbReference type="ARBA" id="ARBA00049117"/>
    </source>
</evidence>
<evidence type="ECO:0000256" key="4">
    <source>
        <dbReference type="ARBA" id="ARBA00034320"/>
    </source>
</evidence>
<evidence type="ECO:0000259" key="6">
    <source>
        <dbReference type="Pfam" id="PF02492"/>
    </source>
</evidence>
<dbReference type="InterPro" id="IPR051316">
    <property type="entry name" value="Zinc-reg_GTPase_activator"/>
</dbReference>
<keyword evidence="2" id="KW-0378">Hydrolase</keyword>
<evidence type="ECO:0000256" key="3">
    <source>
        <dbReference type="ARBA" id="ARBA00023186"/>
    </source>
</evidence>
<evidence type="ECO:0000313" key="8">
    <source>
        <dbReference type="EMBL" id="PSJ32206.1"/>
    </source>
</evidence>
<keyword evidence="1" id="KW-0547">Nucleotide-binding</keyword>
<evidence type="ECO:0000256" key="1">
    <source>
        <dbReference type="ARBA" id="ARBA00022741"/>
    </source>
</evidence>
<dbReference type="SUPFAM" id="SSF52540">
    <property type="entry name" value="P-loop containing nucleoside triphosphate hydrolases"/>
    <property type="match status" value="1"/>
</dbReference>
<dbReference type="GO" id="GO:0016787">
    <property type="term" value="F:hydrolase activity"/>
    <property type="evidence" value="ECO:0007669"/>
    <property type="project" value="UniProtKB-KW"/>
</dbReference>
<dbReference type="GO" id="GO:0000166">
    <property type="term" value="F:nucleotide binding"/>
    <property type="evidence" value="ECO:0007669"/>
    <property type="project" value="UniProtKB-KW"/>
</dbReference>
<dbReference type="GO" id="GO:0005737">
    <property type="term" value="C:cytoplasm"/>
    <property type="evidence" value="ECO:0007669"/>
    <property type="project" value="TreeGrafter"/>
</dbReference>
<organism evidence="8 9">
    <name type="scientific">Peptostreptococcus russellii</name>
    <dbReference type="NCBI Taxonomy" id="215200"/>
    <lineage>
        <taxon>Bacteria</taxon>
        <taxon>Bacillati</taxon>
        <taxon>Bacillota</taxon>
        <taxon>Clostridia</taxon>
        <taxon>Peptostreptococcales</taxon>
        <taxon>Peptostreptococcaceae</taxon>
        <taxon>Peptostreptococcus</taxon>
    </lineage>
</organism>
<dbReference type="AlphaFoldDB" id="A0A2P7Q2M1"/>
<comment type="caution">
    <text evidence="8">The sequence shown here is derived from an EMBL/GenBank/DDBJ whole genome shotgun (WGS) entry which is preliminary data.</text>
</comment>
<dbReference type="InterPro" id="IPR036627">
    <property type="entry name" value="CobW-likC_sf"/>
</dbReference>
<reference evidence="8" key="1">
    <citation type="thesis" date="2015" institute="Rutgers" country="The State University of New Jersey, 14 College Farm Rd., New Brunswick, NJ, USA">
        <title>Ammonia toxicity in bacteria and its implications for treatment of and resource recovery from highly nitrogenous organic wastes.</title>
        <authorList>
            <person name="Luther A.K."/>
        </authorList>
    </citation>
    <scope>NUCLEOTIDE SEQUENCE</scope>
    <source>
        <strain evidence="8">RT-10B</strain>
    </source>
</reference>
<dbReference type="Pfam" id="PF02492">
    <property type="entry name" value="cobW"/>
    <property type="match status" value="1"/>
</dbReference>
<dbReference type="RefSeq" id="WP_106775843.1">
    <property type="nucleotide sequence ID" value="NZ_JYGE01000001.1"/>
</dbReference>
<dbReference type="PANTHER" id="PTHR13748:SF46">
    <property type="entry name" value="ZINC CHAPERONE YEIR"/>
    <property type="match status" value="1"/>
</dbReference>
<dbReference type="InterPro" id="IPR003495">
    <property type="entry name" value="CobW/HypB/UreG_nucleotide-bd"/>
</dbReference>
<dbReference type="InterPro" id="IPR011629">
    <property type="entry name" value="CobW-like_C"/>
</dbReference>
<name>A0A2P7Q2M1_9FIRM</name>
<evidence type="ECO:0000259" key="7">
    <source>
        <dbReference type="Pfam" id="PF07683"/>
    </source>
</evidence>
<dbReference type="Gene3D" id="3.30.1220.10">
    <property type="entry name" value="CobW-like, C-terminal domain"/>
    <property type="match status" value="1"/>
</dbReference>
<evidence type="ECO:0008006" key="10">
    <source>
        <dbReference type="Google" id="ProtNLM"/>
    </source>
</evidence>
<dbReference type="Proteomes" id="UP000241434">
    <property type="component" value="Unassembled WGS sequence"/>
</dbReference>
<dbReference type="PANTHER" id="PTHR13748">
    <property type="entry name" value="COBW-RELATED"/>
    <property type="match status" value="1"/>
</dbReference>
<proteinExistence type="inferred from homology"/>
<evidence type="ECO:0000313" key="9">
    <source>
        <dbReference type="Proteomes" id="UP000241434"/>
    </source>
</evidence>
<dbReference type="SUPFAM" id="SSF90002">
    <property type="entry name" value="Hypothetical protein YjiA, C-terminal domain"/>
    <property type="match status" value="1"/>
</dbReference>
<protein>
    <recommendedName>
        <fullName evidence="10">GTPase, G3E family</fullName>
    </recommendedName>
</protein>
<gene>
    <name evidence="8" type="ORF">UF10_00115</name>
</gene>
<keyword evidence="3" id="KW-0143">Chaperone</keyword>
<accession>A0A2P7Q2M1</accession>
<evidence type="ECO:0000256" key="2">
    <source>
        <dbReference type="ARBA" id="ARBA00022801"/>
    </source>
</evidence>
<comment type="catalytic activity">
    <reaction evidence="5">
        <text>GTP + H2O = GDP + phosphate + H(+)</text>
        <dbReference type="Rhea" id="RHEA:19669"/>
        <dbReference type="ChEBI" id="CHEBI:15377"/>
        <dbReference type="ChEBI" id="CHEBI:15378"/>
        <dbReference type="ChEBI" id="CHEBI:37565"/>
        <dbReference type="ChEBI" id="CHEBI:43474"/>
        <dbReference type="ChEBI" id="CHEBI:58189"/>
    </reaction>
    <physiologicalReaction direction="left-to-right" evidence="5">
        <dbReference type="Rhea" id="RHEA:19670"/>
    </physiologicalReaction>
</comment>
<feature type="domain" description="CobW C-terminal" evidence="7">
    <location>
        <begin position="228"/>
        <end position="294"/>
    </location>
</feature>
<keyword evidence="9" id="KW-1185">Reference proteome</keyword>
<dbReference type="Gene3D" id="3.40.50.300">
    <property type="entry name" value="P-loop containing nucleotide triphosphate hydrolases"/>
    <property type="match status" value="1"/>
</dbReference>
<dbReference type="InterPro" id="IPR027417">
    <property type="entry name" value="P-loop_NTPase"/>
</dbReference>
<dbReference type="EMBL" id="JYGE01000001">
    <property type="protein sequence ID" value="PSJ32206.1"/>
    <property type="molecule type" value="Genomic_DNA"/>
</dbReference>
<comment type="similarity">
    <text evidence="4">Belongs to the SIMIBI class G3E GTPase family. ZNG1 subfamily.</text>
</comment>
<dbReference type="OrthoDB" id="9808822at2"/>
<dbReference type="Pfam" id="PF07683">
    <property type="entry name" value="CobW_C"/>
    <property type="match status" value="1"/>
</dbReference>
<feature type="domain" description="CobW/HypB/UreG nucleotide-binding" evidence="6">
    <location>
        <begin position="4"/>
        <end position="175"/>
    </location>
</feature>
<sequence length="297" mass="33819">MKILLVSGFLGAGKTTFIEEMTRKVKKDFVVLENEYGEVGIDGDLLKKDYDKVWEMTEGCICCSMKSNFANSVMTIANSMDPEILIVEPTGVGMLSSVMNNIKKVEYDRIQILEPVTIVDPMCIDLYKEEFQDIFIDQIKSSRMIIISKTEGLELDLIENAKKFIKDINPEADIFDGGYSRYDTSWWEGILEKPWISRDDSKKGVALESEIDNIGFTGVSFDSLLTFQSYMSAIMRARFGNIIRAKGFLKINDVWTKLDIVGENYTLKEIEPMDTSKIILIGTDLHKEELTILFKQD</sequence>